<comment type="caution">
    <text evidence="1">The sequence shown here is derived from an EMBL/GenBank/DDBJ whole genome shotgun (WGS) entry which is preliminary data.</text>
</comment>
<accession>A0A8H6VWW2</accession>
<dbReference type="OrthoDB" id="2836601at2759"/>
<proteinExistence type="predicted"/>
<dbReference type="AlphaFoldDB" id="A0A8H6VWW2"/>
<dbReference type="Proteomes" id="UP000636479">
    <property type="component" value="Unassembled WGS sequence"/>
</dbReference>
<sequence length="208" mass="23133">MARRSHHYNVLQTETYVVSRRRTLPLRSLTGPRNGCQNFGHSPVQLLQSFDAISTQLHSVDLQGATATYKTIVSATVGLRVGKSSGSMETHAQGHICRFATLCDSHLQMSRHILNLCYIPEPALQVCRLEPPFFCVAILSLSDARSSKSYQELRSHIAISGEQATVTFNLVEKPFHFNAVLNNFHAELARVTSQRTPSSPPESREVCN</sequence>
<evidence type="ECO:0000313" key="2">
    <source>
        <dbReference type="Proteomes" id="UP000636479"/>
    </source>
</evidence>
<organism evidence="1 2">
    <name type="scientific">Mycena indigotica</name>
    <dbReference type="NCBI Taxonomy" id="2126181"/>
    <lineage>
        <taxon>Eukaryota</taxon>
        <taxon>Fungi</taxon>
        <taxon>Dikarya</taxon>
        <taxon>Basidiomycota</taxon>
        <taxon>Agaricomycotina</taxon>
        <taxon>Agaricomycetes</taxon>
        <taxon>Agaricomycetidae</taxon>
        <taxon>Agaricales</taxon>
        <taxon>Marasmiineae</taxon>
        <taxon>Mycenaceae</taxon>
        <taxon>Mycena</taxon>
    </lineage>
</organism>
<reference evidence="1" key="1">
    <citation type="submission" date="2020-05" db="EMBL/GenBank/DDBJ databases">
        <title>Mycena genomes resolve the evolution of fungal bioluminescence.</title>
        <authorList>
            <person name="Tsai I.J."/>
        </authorList>
    </citation>
    <scope>NUCLEOTIDE SEQUENCE</scope>
    <source>
        <strain evidence="1">171206Taipei</strain>
    </source>
</reference>
<protein>
    <submittedName>
        <fullName evidence="1">Tryptophan synthase beta subunit-like PLP-dependent enzyme</fullName>
    </submittedName>
</protein>
<name>A0A8H6VWW2_9AGAR</name>
<dbReference type="GeneID" id="59348507"/>
<dbReference type="EMBL" id="JACAZF010000008">
    <property type="protein sequence ID" value="KAF7297044.1"/>
    <property type="molecule type" value="Genomic_DNA"/>
</dbReference>
<gene>
    <name evidence="1" type="ORF">MIND_00937000</name>
</gene>
<keyword evidence="2" id="KW-1185">Reference proteome</keyword>
<dbReference type="RefSeq" id="XP_037217403.1">
    <property type="nucleotide sequence ID" value="XM_037365991.1"/>
</dbReference>
<evidence type="ECO:0000313" key="1">
    <source>
        <dbReference type="EMBL" id="KAF7297044.1"/>
    </source>
</evidence>